<accession>A0A0F9R8K4</accession>
<organism evidence="1">
    <name type="scientific">marine sediment metagenome</name>
    <dbReference type="NCBI Taxonomy" id="412755"/>
    <lineage>
        <taxon>unclassified sequences</taxon>
        <taxon>metagenomes</taxon>
        <taxon>ecological metagenomes</taxon>
    </lineage>
</organism>
<gene>
    <name evidence="1" type="ORF">LCGC14_0608740</name>
</gene>
<reference evidence="1" key="1">
    <citation type="journal article" date="2015" name="Nature">
        <title>Complex archaea that bridge the gap between prokaryotes and eukaryotes.</title>
        <authorList>
            <person name="Spang A."/>
            <person name="Saw J.H."/>
            <person name="Jorgensen S.L."/>
            <person name="Zaremba-Niedzwiedzka K."/>
            <person name="Martijn J."/>
            <person name="Lind A.E."/>
            <person name="van Eijk R."/>
            <person name="Schleper C."/>
            <person name="Guy L."/>
            <person name="Ettema T.J."/>
        </authorList>
    </citation>
    <scope>NUCLEOTIDE SEQUENCE</scope>
</reference>
<dbReference type="EMBL" id="LAZR01001003">
    <property type="protein sequence ID" value="KKN52825.1"/>
    <property type="molecule type" value="Genomic_DNA"/>
</dbReference>
<sequence length="62" mass="6894">MKDTLKEIMEDWLSDNGYIGLSNPDNINGPCACYIDSPIFMKGCIGAQPECQAIRDKVELID</sequence>
<evidence type="ECO:0000313" key="1">
    <source>
        <dbReference type="EMBL" id="KKN52825.1"/>
    </source>
</evidence>
<name>A0A0F9R8K4_9ZZZZ</name>
<dbReference type="AlphaFoldDB" id="A0A0F9R8K4"/>
<comment type="caution">
    <text evidence="1">The sequence shown here is derived from an EMBL/GenBank/DDBJ whole genome shotgun (WGS) entry which is preliminary data.</text>
</comment>
<protein>
    <submittedName>
        <fullName evidence="1">Uncharacterized protein</fullName>
    </submittedName>
</protein>
<proteinExistence type="predicted"/>